<gene>
    <name evidence="3" type="ORF">KUL25_03890</name>
</gene>
<dbReference type="Pfam" id="PF13649">
    <property type="entry name" value="Methyltransf_25"/>
    <property type="match status" value="1"/>
</dbReference>
<dbReference type="GO" id="GO:0008168">
    <property type="term" value="F:methyltransferase activity"/>
    <property type="evidence" value="ECO:0007669"/>
    <property type="project" value="UniProtKB-KW"/>
</dbReference>
<dbReference type="InterPro" id="IPR041698">
    <property type="entry name" value="Methyltransf_25"/>
</dbReference>
<evidence type="ECO:0000313" key="3">
    <source>
        <dbReference type="EMBL" id="QXL88672.1"/>
    </source>
</evidence>
<dbReference type="Gene3D" id="3.40.50.150">
    <property type="entry name" value="Vaccinia Virus protein VP39"/>
    <property type="match status" value="1"/>
</dbReference>
<keyword evidence="1" id="KW-0808">Transferase</keyword>
<evidence type="ECO:0000313" key="4">
    <source>
        <dbReference type="Proteomes" id="UP000693972"/>
    </source>
</evidence>
<evidence type="ECO:0000259" key="2">
    <source>
        <dbReference type="Pfam" id="PF13649"/>
    </source>
</evidence>
<dbReference type="EMBL" id="JAIMBW010000001">
    <property type="protein sequence ID" value="MBY4891902.1"/>
    <property type="molecule type" value="Genomic_DNA"/>
</dbReference>
<sequence length="197" mass="21468">MWDKRYEAQDYVFGTEPSQFLKQHAALLEAGSTGLAVADGEGRNSVFMAECGLEVTAMDSSAVGQDKARRLAEARGVSVDFQLADLATWDWSPAQYDVVAAIFIQFADPAFRDAIFDGIERTLKPGGLLLLHGYSPRQLAHGTGGPGVAENLYEPDMLAARFSDWEVLRLAEYEETLDEGTGHSGKSALVDLIARRP</sequence>
<dbReference type="PANTHER" id="PTHR43861:SF3">
    <property type="entry name" value="PUTATIVE (AFU_ORTHOLOGUE AFUA_2G14390)-RELATED"/>
    <property type="match status" value="1"/>
</dbReference>
<organism evidence="3">
    <name type="scientific">Gymnodinialimonas phycosphaerae</name>
    <dbReference type="NCBI Taxonomy" id="2841589"/>
    <lineage>
        <taxon>Bacteria</taxon>
        <taxon>Pseudomonadati</taxon>
        <taxon>Pseudomonadota</taxon>
        <taxon>Alphaproteobacteria</taxon>
        <taxon>Rhodobacterales</taxon>
        <taxon>Paracoccaceae</taxon>
        <taxon>Gymnodinialimonas</taxon>
    </lineage>
</organism>
<dbReference type="GO" id="GO:0032259">
    <property type="term" value="P:methylation"/>
    <property type="evidence" value="ECO:0007669"/>
    <property type="project" value="UniProtKB-KW"/>
</dbReference>
<dbReference type="PANTHER" id="PTHR43861">
    <property type="entry name" value="TRANS-ACONITATE 2-METHYLTRANSFERASE-RELATED"/>
    <property type="match status" value="1"/>
</dbReference>
<dbReference type="CDD" id="cd02440">
    <property type="entry name" value="AdoMet_MTases"/>
    <property type="match status" value="1"/>
</dbReference>
<proteinExistence type="predicted"/>
<dbReference type="InterPro" id="IPR029063">
    <property type="entry name" value="SAM-dependent_MTases_sf"/>
</dbReference>
<dbReference type="Proteomes" id="UP000693972">
    <property type="component" value="Unassembled WGS sequence"/>
</dbReference>
<dbReference type="EMBL" id="CP078073">
    <property type="protein sequence ID" value="QXL88672.1"/>
    <property type="molecule type" value="Genomic_DNA"/>
</dbReference>
<dbReference type="RefSeq" id="WP_257891738.1">
    <property type="nucleotide sequence ID" value="NZ_JAIMBW010000001.1"/>
</dbReference>
<name>A0A975YGN6_9RHOB</name>
<evidence type="ECO:0000256" key="1">
    <source>
        <dbReference type="ARBA" id="ARBA00022679"/>
    </source>
</evidence>
<accession>A0A975YGN6</accession>
<keyword evidence="4" id="KW-1185">Reference proteome</keyword>
<dbReference type="AlphaFoldDB" id="A0A975YGN6"/>
<dbReference type="SUPFAM" id="SSF53335">
    <property type="entry name" value="S-adenosyl-L-methionine-dependent methyltransferases"/>
    <property type="match status" value="1"/>
</dbReference>
<protein>
    <submittedName>
        <fullName evidence="3">Methyltransferase domain-containing protein</fullName>
    </submittedName>
</protein>
<feature type="domain" description="Methyltransferase" evidence="2">
    <location>
        <begin position="36"/>
        <end position="127"/>
    </location>
</feature>
<reference evidence="3 4" key="1">
    <citation type="submission" date="2021-07" db="EMBL/GenBank/DDBJ databases">
        <title>Karlodiniumbacter phycospheric gen. nov., sp. nov., a phycosphere bacterium isolated from karlodinium veneficum.</title>
        <authorList>
            <person name="Peng Y."/>
            <person name="Jiang L."/>
            <person name="Lee J."/>
        </authorList>
    </citation>
    <scope>NUCLEOTIDE SEQUENCE</scope>
    <source>
        <strain evidence="3 4">N5</strain>
    </source>
</reference>
<keyword evidence="3" id="KW-0489">Methyltransferase</keyword>